<dbReference type="AlphaFoldDB" id="A0A517TTD3"/>
<dbReference type="Gene3D" id="2.30.30.40">
    <property type="entry name" value="SH3 Domains"/>
    <property type="match status" value="1"/>
</dbReference>
<dbReference type="Gene3D" id="3.40.50.2300">
    <property type="match status" value="1"/>
</dbReference>
<dbReference type="Pfam" id="PF01584">
    <property type="entry name" value="CheW"/>
    <property type="match status" value="1"/>
</dbReference>
<dbReference type="RefSeq" id="WP_145431068.1">
    <property type="nucleotide sequence ID" value="NZ_CP036339.1"/>
</dbReference>
<name>A0A517TTD3_9BACT</name>
<evidence type="ECO:0000259" key="3">
    <source>
        <dbReference type="PROSITE" id="PS50851"/>
    </source>
</evidence>
<gene>
    <name evidence="4" type="primary">cheV</name>
    <name evidence="4" type="ORF">I41_08000</name>
</gene>
<dbReference type="InterPro" id="IPR002545">
    <property type="entry name" value="CheW-lke_dom"/>
</dbReference>
<sequence>MSWSNSLPSENAILLQSGTNEVEVLVFRVGEFTLGINVAKVREVLSSPPVTALPDSHPSICGCFRLRDSVIPCLSLHQHLDEPPSCPPEEAVVILTEFNQHQIGFLVDVVERIHRISWTQVMAAPSIVAQSKAPVTAVSQIDGRLILMLDFEMIADQVALGEPKGDAIANELGVDRAGQRVAIADDSATARKAVENTLRCSGYQDLHIFENGAEAWNWLAASADNRQGRPPIDLLISDVEMPQVDGFHLTKRIKDHPQLREIPVLLYSSILTPDNAKKGKAVSADAQIAKPELHRVVEMADKLIFAAMEKKSTTRDDVPTAREAELSPV</sequence>
<reference evidence="4 5" key="1">
    <citation type="submission" date="2019-02" db="EMBL/GenBank/DDBJ databases">
        <title>Deep-cultivation of Planctomycetes and their phenomic and genomic characterization uncovers novel biology.</title>
        <authorList>
            <person name="Wiegand S."/>
            <person name="Jogler M."/>
            <person name="Boedeker C."/>
            <person name="Pinto D."/>
            <person name="Vollmers J."/>
            <person name="Rivas-Marin E."/>
            <person name="Kohn T."/>
            <person name="Peeters S.H."/>
            <person name="Heuer A."/>
            <person name="Rast P."/>
            <person name="Oberbeckmann S."/>
            <person name="Bunk B."/>
            <person name="Jeske O."/>
            <person name="Meyerdierks A."/>
            <person name="Storesund J.E."/>
            <person name="Kallscheuer N."/>
            <person name="Luecker S."/>
            <person name="Lage O.M."/>
            <person name="Pohl T."/>
            <person name="Merkel B.J."/>
            <person name="Hornburger P."/>
            <person name="Mueller R.-W."/>
            <person name="Bruemmer F."/>
            <person name="Labrenz M."/>
            <person name="Spormann A.M."/>
            <person name="Op den Camp H."/>
            <person name="Overmann J."/>
            <person name="Amann R."/>
            <person name="Jetten M.S.M."/>
            <person name="Mascher T."/>
            <person name="Medema M.H."/>
            <person name="Devos D.P."/>
            <person name="Kaster A.-K."/>
            <person name="Ovreas L."/>
            <person name="Rohde M."/>
            <person name="Galperin M.Y."/>
            <person name="Jogler C."/>
        </authorList>
    </citation>
    <scope>NUCLEOTIDE SEQUENCE [LARGE SCALE GENOMIC DNA]</scope>
    <source>
        <strain evidence="4 5">I41</strain>
    </source>
</reference>
<evidence type="ECO:0000313" key="5">
    <source>
        <dbReference type="Proteomes" id="UP000317909"/>
    </source>
</evidence>
<dbReference type="SMART" id="SM00260">
    <property type="entry name" value="CheW"/>
    <property type="match status" value="1"/>
</dbReference>
<evidence type="ECO:0000313" key="4">
    <source>
        <dbReference type="EMBL" id="QDT71640.1"/>
    </source>
</evidence>
<feature type="domain" description="CheW-like" evidence="3">
    <location>
        <begin position="21"/>
        <end position="160"/>
    </location>
</feature>
<dbReference type="InterPro" id="IPR011006">
    <property type="entry name" value="CheY-like_superfamily"/>
</dbReference>
<keyword evidence="1" id="KW-0597">Phosphoprotein</keyword>
<dbReference type="SUPFAM" id="SSF50341">
    <property type="entry name" value="CheW-like"/>
    <property type="match status" value="1"/>
</dbReference>
<dbReference type="InterPro" id="IPR001789">
    <property type="entry name" value="Sig_transdc_resp-reg_receiver"/>
</dbReference>
<dbReference type="EMBL" id="CP036339">
    <property type="protein sequence ID" value="QDT71640.1"/>
    <property type="molecule type" value="Genomic_DNA"/>
</dbReference>
<dbReference type="SMART" id="SM00448">
    <property type="entry name" value="REC"/>
    <property type="match status" value="1"/>
</dbReference>
<dbReference type="GO" id="GO:0000160">
    <property type="term" value="P:phosphorelay signal transduction system"/>
    <property type="evidence" value="ECO:0007669"/>
    <property type="project" value="InterPro"/>
</dbReference>
<dbReference type="GO" id="GO:0006935">
    <property type="term" value="P:chemotaxis"/>
    <property type="evidence" value="ECO:0007669"/>
    <property type="project" value="InterPro"/>
</dbReference>
<dbReference type="KEGG" id="llh:I41_08000"/>
<dbReference type="Pfam" id="PF00072">
    <property type="entry name" value="Response_reg"/>
    <property type="match status" value="1"/>
</dbReference>
<dbReference type="OrthoDB" id="9806105at2"/>
<feature type="modified residue" description="4-aspartylphosphate" evidence="1">
    <location>
        <position position="238"/>
    </location>
</feature>
<keyword evidence="5" id="KW-1185">Reference proteome</keyword>
<dbReference type="PIRSF" id="PIRSF002867">
    <property type="entry name" value="CheV"/>
    <property type="match status" value="1"/>
</dbReference>
<organism evidence="4 5">
    <name type="scientific">Lacipirellula limnantheis</name>
    <dbReference type="NCBI Taxonomy" id="2528024"/>
    <lineage>
        <taxon>Bacteria</taxon>
        <taxon>Pseudomonadati</taxon>
        <taxon>Planctomycetota</taxon>
        <taxon>Planctomycetia</taxon>
        <taxon>Pirellulales</taxon>
        <taxon>Lacipirellulaceae</taxon>
        <taxon>Lacipirellula</taxon>
    </lineage>
</organism>
<dbReference type="InterPro" id="IPR024181">
    <property type="entry name" value="Chemotax_regulator_CheV"/>
</dbReference>
<dbReference type="InterPro" id="IPR036061">
    <property type="entry name" value="CheW-like_dom_sf"/>
</dbReference>
<dbReference type="PROSITE" id="PS50851">
    <property type="entry name" value="CHEW"/>
    <property type="match status" value="1"/>
</dbReference>
<dbReference type="Gene3D" id="2.40.50.180">
    <property type="entry name" value="CheA-289, Domain 4"/>
    <property type="match status" value="1"/>
</dbReference>
<protein>
    <submittedName>
        <fullName evidence="4">Chemotaxis protein CheV</fullName>
    </submittedName>
</protein>
<dbReference type="PANTHER" id="PTHR47233:SF3">
    <property type="entry name" value="CHEMOTAXIS PROTEIN CHEV"/>
    <property type="match status" value="1"/>
</dbReference>
<proteinExistence type="predicted"/>
<evidence type="ECO:0000259" key="2">
    <source>
        <dbReference type="PROSITE" id="PS50110"/>
    </source>
</evidence>
<feature type="domain" description="Response regulatory" evidence="2">
    <location>
        <begin position="180"/>
        <end position="305"/>
    </location>
</feature>
<dbReference type="PANTHER" id="PTHR47233">
    <property type="entry name" value="CHEMOTAXIS PROTEIN CHEV"/>
    <property type="match status" value="1"/>
</dbReference>
<dbReference type="SUPFAM" id="SSF52172">
    <property type="entry name" value="CheY-like"/>
    <property type="match status" value="1"/>
</dbReference>
<dbReference type="Proteomes" id="UP000317909">
    <property type="component" value="Chromosome"/>
</dbReference>
<dbReference type="PROSITE" id="PS50110">
    <property type="entry name" value="RESPONSE_REGULATORY"/>
    <property type="match status" value="1"/>
</dbReference>
<evidence type="ECO:0000256" key="1">
    <source>
        <dbReference type="PROSITE-ProRule" id="PRU00169"/>
    </source>
</evidence>
<accession>A0A517TTD3</accession>